<organism evidence="2 3">
    <name type="scientific">Streptomyces montanus</name>
    <dbReference type="NCBI Taxonomy" id="2580423"/>
    <lineage>
        <taxon>Bacteria</taxon>
        <taxon>Bacillati</taxon>
        <taxon>Actinomycetota</taxon>
        <taxon>Actinomycetes</taxon>
        <taxon>Kitasatosporales</taxon>
        <taxon>Streptomycetaceae</taxon>
        <taxon>Streptomyces</taxon>
    </lineage>
</organism>
<evidence type="ECO:0000256" key="1">
    <source>
        <dbReference type="SAM" id="MobiDB-lite"/>
    </source>
</evidence>
<proteinExistence type="predicted"/>
<dbReference type="AlphaFoldDB" id="A0A5R9FFL2"/>
<dbReference type="EMBL" id="VBZC01000058">
    <property type="protein sequence ID" value="TLS41329.1"/>
    <property type="molecule type" value="Genomic_DNA"/>
</dbReference>
<protein>
    <submittedName>
        <fullName evidence="2">Uncharacterized protein</fullName>
    </submittedName>
</protein>
<accession>A0A5R9FFL2</accession>
<evidence type="ECO:0000313" key="3">
    <source>
        <dbReference type="Proteomes" id="UP000305906"/>
    </source>
</evidence>
<sequence length="59" mass="6455">MGDVLRPRRPYPPPSSRLRSSRGDPHHPVPGGSAPRPPYRPERPRPQTPDGLILSPSGV</sequence>
<comment type="caution">
    <text evidence="2">The sequence shown here is derived from an EMBL/GenBank/DDBJ whole genome shotgun (WGS) entry which is preliminary data.</text>
</comment>
<keyword evidence="3" id="KW-1185">Reference proteome</keyword>
<gene>
    <name evidence="2" type="ORF">FE633_36945</name>
</gene>
<reference evidence="2 3" key="1">
    <citation type="submission" date="2019-05" db="EMBL/GenBank/DDBJ databases">
        <title>Streptomyces sp. NEAU-C151, a novel actinomycete isolated from soil.</title>
        <authorList>
            <person name="Han L."/>
            <person name="Jiang H."/>
        </authorList>
    </citation>
    <scope>NUCLEOTIDE SEQUENCE [LARGE SCALE GENOMIC DNA]</scope>
    <source>
        <strain evidence="2 3">NEAU-C151</strain>
    </source>
</reference>
<name>A0A5R9FFL2_9ACTN</name>
<dbReference type="Proteomes" id="UP000305906">
    <property type="component" value="Unassembled WGS sequence"/>
</dbReference>
<evidence type="ECO:0000313" key="2">
    <source>
        <dbReference type="EMBL" id="TLS41329.1"/>
    </source>
</evidence>
<feature type="region of interest" description="Disordered" evidence="1">
    <location>
        <begin position="1"/>
        <end position="59"/>
    </location>
</feature>